<dbReference type="Pfam" id="PF03463">
    <property type="entry name" value="eRF1_1"/>
    <property type="match status" value="1"/>
</dbReference>
<dbReference type="SUPFAM" id="SSF55315">
    <property type="entry name" value="L30e-like"/>
    <property type="match status" value="1"/>
</dbReference>
<dbReference type="InterPro" id="IPR005141">
    <property type="entry name" value="eRF1_2"/>
</dbReference>
<dbReference type="AlphaFoldDB" id="A0A7J4IWG3"/>
<dbReference type="InterPro" id="IPR020918">
    <property type="entry name" value="Peptide_chain-rel_aRF1"/>
</dbReference>
<protein>
    <recommendedName>
        <fullName evidence="5 9">Peptide chain release factor subunit 1</fullName>
    </recommendedName>
    <alternativeName>
        <fullName evidence="8 9">Translation termination factor aRF1</fullName>
    </alternativeName>
</protein>
<dbReference type="GO" id="GO:0016149">
    <property type="term" value="F:translation release factor activity, codon specific"/>
    <property type="evidence" value="ECO:0007669"/>
    <property type="project" value="UniProtKB-UniRule"/>
</dbReference>
<keyword evidence="7 9" id="KW-0648">Protein biosynthesis</keyword>
<dbReference type="PANTHER" id="PTHR10113">
    <property type="entry name" value="PEPTIDE CHAIN RELEASE FACTOR SUBUNIT 1"/>
    <property type="match status" value="1"/>
</dbReference>
<dbReference type="SUPFAM" id="SSF53137">
    <property type="entry name" value="Translational machinery components"/>
    <property type="match status" value="1"/>
</dbReference>
<dbReference type="InterPro" id="IPR042226">
    <property type="entry name" value="eFR1_2_sf"/>
</dbReference>
<dbReference type="SMART" id="SM01194">
    <property type="entry name" value="eRF1_1"/>
    <property type="match status" value="1"/>
</dbReference>
<evidence type="ECO:0000256" key="6">
    <source>
        <dbReference type="ARBA" id="ARBA00022490"/>
    </source>
</evidence>
<evidence type="ECO:0000313" key="11">
    <source>
        <dbReference type="EMBL" id="HIH08087.1"/>
    </source>
</evidence>
<dbReference type="HAMAP" id="MF_00424">
    <property type="entry name" value="Rel_fact_arch_1"/>
    <property type="match status" value="1"/>
</dbReference>
<dbReference type="EMBL" id="DUFG01000013">
    <property type="protein sequence ID" value="HIH08087.1"/>
    <property type="molecule type" value="Genomic_DNA"/>
</dbReference>
<comment type="subcellular location">
    <subcellularLocation>
        <location evidence="2 9">Cytoplasm</location>
    </subcellularLocation>
</comment>
<dbReference type="Gene3D" id="3.30.960.10">
    <property type="entry name" value="eRF1 domain 1"/>
    <property type="match status" value="1"/>
</dbReference>
<evidence type="ECO:0000256" key="5">
    <source>
        <dbReference type="ARBA" id="ARBA00019723"/>
    </source>
</evidence>
<dbReference type="InterPro" id="IPR005142">
    <property type="entry name" value="eRF1_3"/>
</dbReference>
<dbReference type="FunFam" id="3.30.420.60:FF:000003">
    <property type="entry name" value="Peptide chain release factor subunit 1"/>
    <property type="match status" value="1"/>
</dbReference>
<dbReference type="GO" id="GO:0005737">
    <property type="term" value="C:cytoplasm"/>
    <property type="evidence" value="ECO:0007669"/>
    <property type="project" value="UniProtKB-SubCell"/>
</dbReference>
<dbReference type="Proteomes" id="UP000577419">
    <property type="component" value="Unassembled WGS sequence"/>
</dbReference>
<dbReference type="NCBIfam" id="TIGR03676">
    <property type="entry name" value="aRF1_eRF1"/>
    <property type="match status" value="1"/>
</dbReference>
<evidence type="ECO:0000256" key="7">
    <source>
        <dbReference type="ARBA" id="ARBA00022917"/>
    </source>
</evidence>
<evidence type="ECO:0000256" key="3">
    <source>
        <dbReference type="ARBA" id="ARBA00005326"/>
    </source>
</evidence>
<accession>A0A7J4IWG3</accession>
<evidence type="ECO:0000256" key="4">
    <source>
        <dbReference type="ARBA" id="ARBA00011520"/>
    </source>
</evidence>
<dbReference type="Gene3D" id="3.30.420.60">
    <property type="entry name" value="eRF1 domain 2"/>
    <property type="match status" value="1"/>
</dbReference>
<evidence type="ECO:0000256" key="8">
    <source>
        <dbReference type="ARBA" id="ARBA00031168"/>
    </source>
</evidence>
<dbReference type="InterPro" id="IPR024049">
    <property type="entry name" value="eRF1_1_sf"/>
</dbReference>
<evidence type="ECO:0000256" key="2">
    <source>
        <dbReference type="ARBA" id="ARBA00004496"/>
    </source>
</evidence>
<gene>
    <name evidence="9 11" type="primary">prf1</name>
    <name evidence="11" type="ORF">HA237_01820</name>
</gene>
<dbReference type="Gene3D" id="3.30.1330.30">
    <property type="match status" value="1"/>
</dbReference>
<evidence type="ECO:0000256" key="9">
    <source>
        <dbReference type="HAMAP-Rule" id="MF_00424"/>
    </source>
</evidence>
<keyword evidence="6 9" id="KW-0963">Cytoplasm</keyword>
<dbReference type="Pfam" id="PF03464">
    <property type="entry name" value="eRF1_2"/>
    <property type="match status" value="1"/>
</dbReference>
<name>A0A7J4IWG3_9ARCH</name>
<dbReference type="InterPro" id="IPR005140">
    <property type="entry name" value="eRF1_Pelota-like_N"/>
</dbReference>
<comment type="subunit">
    <text evidence="4 9">Heterodimer of two subunits, one of which binds GTP.</text>
</comment>
<comment type="similarity">
    <text evidence="3 9">Belongs to the eukaryotic release factor 1 family.</text>
</comment>
<comment type="caution">
    <text evidence="11">The sequence shown here is derived from an EMBL/GenBank/DDBJ whole genome shotgun (WGS) entry which is preliminary data.</text>
</comment>
<dbReference type="InterPro" id="IPR004403">
    <property type="entry name" value="Peptide_chain-rel_eRF1/aRF1"/>
</dbReference>
<dbReference type="InterPro" id="IPR029064">
    <property type="entry name" value="Ribosomal_eL30-like_sf"/>
</dbReference>
<sequence>MALKLEEVTESERIIFNKKLAKLAKFKGRGTELISVYIPLGTDRGTVMGQLSEEISQSSNIKSPATRKNVQGALRKITSFLKQIDFKIPKNGLVVFAGNISEQEGKSDIRLFTIKPPLELKTKLYWCDSEFHLAPLKEMGEHKDVYALITIDKNEATIAVLIGKKYEIAGSFTSGVAGKSRAGGQSAKRFEHLREEAAQEFYKRISEKLNDVFLPYEDKLKGVIVGGPGVTKNYFLEKDLVDHRLKKKILGQIDTSYTDDSGIRELIQRSETLLKDTAMMKERMLVNKFLEEIARTGLAVFGEREVNEALEIGKVATLLLSEEIGWSVFRFHCEQCGSFREIVSKSLSFNPGREKCIKCGSPQLETVEEIDYLDFMLEKAQQTGAEVEIISTETQEGMQFYRAFGGIGAMLRFK</sequence>
<proteinExistence type="inferred from homology"/>
<evidence type="ECO:0000313" key="12">
    <source>
        <dbReference type="Proteomes" id="UP000577419"/>
    </source>
</evidence>
<dbReference type="SUPFAM" id="SSF55481">
    <property type="entry name" value="N-terminal domain of eukaryotic peptide chain release factor subunit 1, ERF1"/>
    <property type="match status" value="1"/>
</dbReference>
<comment type="function">
    <text evidence="1 9">Directs the termination of nascent peptide synthesis (translation) in response to the termination codons UAA, UAG and UGA.</text>
</comment>
<reference evidence="12" key="1">
    <citation type="journal article" date="2020" name="bioRxiv">
        <title>A rank-normalized archaeal taxonomy based on genome phylogeny resolves widespread incomplete and uneven classifications.</title>
        <authorList>
            <person name="Rinke C."/>
            <person name="Chuvochina M."/>
            <person name="Mussig A.J."/>
            <person name="Chaumeil P.-A."/>
            <person name="Waite D.W."/>
            <person name="Whitman W.B."/>
            <person name="Parks D.H."/>
            <person name="Hugenholtz P."/>
        </authorList>
    </citation>
    <scope>NUCLEOTIDE SEQUENCE [LARGE SCALE GENOMIC DNA]</scope>
</reference>
<dbReference type="FunFam" id="3.30.1330.30:FF:000032">
    <property type="entry name" value="Eukaryotic peptide chain release factor subunit 1"/>
    <property type="match status" value="1"/>
</dbReference>
<dbReference type="Pfam" id="PF03465">
    <property type="entry name" value="eRF1_3"/>
    <property type="match status" value="1"/>
</dbReference>
<feature type="domain" description="eRF1/Pelota-like N-terminal" evidence="10">
    <location>
        <begin position="6"/>
        <end position="141"/>
    </location>
</feature>
<organism evidence="11 12">
    <name type="scientific">Candidatus Iainarchaeum sp</name>
    <dbReference type="NCBI Taxonomy" id="3101447"/>
    <lineage>
        <taxon>Archaea</taxon>
        <taxon>Candidatus Iainarchaeota</taxon>
        <taxon>Candidatus Iainarchaeia</taxon>
        <taxon>Candidatus Iainarchaeales</taxon>
        <taxon>Candidatus Iainarchaeaceae</taxon>
        <taxon>Candidatus Iainarchaeum</taxon>
    </lineage>
</organism>
<evidence type="ECO:0000259" key="10">
    <source>
        <dbReference type="SMART" id="SM01194"/>
    </source>
</evidence>
<evidence type="ECO:0000256" key="1">
    <source>
        <dbReference type="ARBA" id="ARBA00002832"/>
    </source>
</evidence>